<dbReference type="AlphaFoldDB" id="X0TFX6"/>
<name>X0TFX6_9ZZZZ</name>
<gene>
    <name evidence="1" type="ORF">S01H1_25039</name>
</gene>
<dbReference type="EMBL" id="BARS01015086">
    <property type="protein sequence ID" value="GAF87037.1"/>
    <property type="molecule type" value="Genomic_DNA"/>
</dbReference>
<organism evidence="1">
    <name type="scientific">marine sediment metagenome</name>
    <dbReference type="NCBI Taxonomy" id="412755"/>
    <lineage>
        <taxon>unclassified sequences</taxon>
        <taxon>metagenomes</taxon>
        <taxon>ecological metagenomes</taxon>
    </lineage>
</organism>
<comment type="caution">
    <text evidence="1">The sequence shown here is derived from an EMBL/GenBank/DDBJ whole genome shotgun (WGS) entry which is preliminary data.</text>
</comment>
<feature type="non-terminal residue" evidence="1">
    <location>
        <position position="1"/>
    </location>
</feature>
<evidence type="ECO:0000313" key="1">
    <source>
        <dbReference type="EMBL" id="GAF87037.1"/>
    </source>
</evidence>
<proteinExistence type="predicted"/>
<accession>X0TFX6</accession>
<protein>
    <submittedName>
        <fullName evidence="1">Uncharacterized protein</fullName>
    </submittedName>
</protein>
<reference evidence="1" key="1">
    <citation type="journal article" date="2014" name="Front. Microbiol.">
        <title>High frequency of phylogenetically diverse reductive dehalogenase-homologous genes in deep subseafloor sedimentary metagenomes.</title>
        <authorList>
            <person name="Kawai M."/>
            <person name="Futagami T."/>
            <person name="Toyoda A."/>
            <person name="Takaki Y."/>
            <person name="Nishi S."/>
            <person name="Hori S."/>
            <person name="Arai W."/>
            <person name="Tsubouchi T."/>
            <person name="Morono Y."/>
            <person name="Uchiyama I."/>
            <person name="Ito T."/>
            <person name="Fujiyama A."/>
            <person name="Inagaki F."/>
            <person name="Takami H."/>
        </authorList>
    </citation>
    <scope>NUCLEOTIDE SEQUENCE</scope>
    <source>
        <strain evidence="1">Expedition CK06-06</strain>
    </source>
</reference>
<sequence length="46" mass="4846">DAASGKFLLSFEGDVLYDAADYGFGEDFGPFRAGFTNEVATGEYAG</sequence>